<dbReference type="Pfam" id="PF00125">
    <property type="entry name" value="Histone"/>
    <property type="match status" value="1"/>
</dbReference>
<evidence type="ECO:0000313" key="10">
    <source>
        <dbReference type="EMBL" id="CEL98388.1"/>
    </source>
</evidence>
<dbReference type="InterPro" id="IPR009072">
    <property type="entry name" value="Histone-fold"/>
</dbReference>
<dbReference type="SMART" id="SM00428">
    <property type="entry name" value="H3"/>
    <property type="match status" value="1"/>
</dbReference>
<protein>
    <recommendedName>
        <fullName evidence="9">Core Histone H2A/H2B/H3 domain-containing protein</fullName>
    </recommendedName>
</protein>
<dbReference type="SUPFAM" id="SSF47113">
    <property type="entry name" value="Histone-fold"/>
    <property type="match status" value="1"/>
</dbReference>
<feature type="region of interest" description="Disordered" evidence="8">
    <location>
        <begin position="1"/>
        <end position="31"/>
    </location>
</feature>
<dbReference type="GO" id="GO:0005634">
    <property type="term" value="C:nucleus"/>
    <property type="evidence" value="ECO:0007669"/>
    <property type="project" value="UniProtKB-SubCell"/>
</dbReference>
<evidence type="ECO:0000256" key="3">
    <source>
        <dbReference type="ARBA" id="ARBA00010343"/>
    </source>
</evidence>
<dbReference type="FunFam" id="1.10.20.10:FF:000085">
    <property type="entry name" value="Histone H3.2"/>
    <property type="match status" value="1"/>
</dbReference>
<dbReference type="AlphaFoldDB" id="A0A0G4ELT5"/>
<dbReference type="InParanoid" id="A0A0G4ELT5"/>
<sequence>MGRTKAQAMRKDVKAVKKETLSAASDKKRHPKMTKTGRYRYRPGTVALREIRKYQKSTDLLRRKLPFRRLVKEICQEQVGTPGGLRWQASAMLAMQEATEAFAVRLFEDAMQCTIHAKRVTLMVSDMRLAIRLSDPYSLRGWHPPQ</sequence>
<name>A0A0G4ELT5_VITBC</name>
<dbReference type="Gene3D" id="1.10.20.10">
    <property type="entry name" value="Histone, subunit A"/>
    <property type="match status" value="1"/>
</dbReference>
<proteinExistence type="inferred from homology"/>
<dbReference type="VEuPathDB" id="CryptoDB:Vbra_22924"/>
<evidence type="ECO:0000256" key="8">
    <source>
        <dbReference type="SAM" id="MobiDB-lite"/>
    </source>
</evidence>
<accession>A0A0G4ELT5</accession>
<evidence type="ECO:0000256" key="6">
    <source>
        <dbReference type="ARBA" id="ARBA00023242"/>
    </source>
</evidence>
<dbReference type="PRINTS" id="PR00622">
    <property type="entry name" value="HISTONEH3"/>
</dbReference>
<gene>
    <name evidence="10" type="ORF">Vbra_22924</name>
</gene>
<dbReference type="CDD" id="cd22911">
    <property type="entry name" value="HFD_H3"/>
    <property type="match status" value="1"/>
</dbReference>
<dbReference type="GO" id="GO:0000786">
    <property type="term" value="C:nucleosome"/>
    <property type="evidence" value="ECO:0007669"/>
    <property type="project" value="UniProtKB-KW"/>
</dbReference>
<dbReference type="PhylomeDB" id="A0A0G4ELT5"/>
<evidence type="ECO:0000256" key="4">
    <source>
        <dbReference type="ARBA" id="ARBA00022454"/>
    </source>
</evidence>
<evidence type="ECO:0000313" key="11">
    <source>
        <dbReference type="Proteomes" id="UP000041254"/>
    </source>
</evidence>
<dbReference type="STRING" id="1169540.A0A0G4ELT5"/>
<dbReference type="PROSITE" id="PS00959">
    <property type="entry name" value="HISTONE_H3_2"/>
    <property type="match status" value="1"/>
</dbReference>
<dbReference type="OrthoDB" id="4025405at2759"/>
<keyword evidence="4" id="KW-0158">Chromosome</keyword>
<comment type="similarity">
    <text evidence="3">Belongs to the histone H3 family.</text>
</comment>
<evidence type="ECO:0000259" key="9">
    <source>
        <dbReference type="Pfam" id="PF00125"/>
    </source>
</evidence>
<feature type="compositionally biased region" description="Basic and acidic residues" evidence="8">
    <location>
        <begin position="9"/>
        <end position="20"/>
    </location>
</feature>
<evidence type="ECO:0000256" key="1">
    <source>
        <dbReference type="ARBA" id="ARBA00004123"/>
    </source>
</evidence>
<dbReference type="GO" id="GO:0046982">
    <property type="term" value="F:protein heterodimerization activity"/>
    <property type="evidence" value="ECO:0007669"/>
    <property type="project" value="InterPro"/>
</dbReference>
<keyword evidence="6" id="KW-0539">Nucleus</keyword>
<evidence type="ECO:0000256" key="7">
    <source>
        <dbReference type="ARBA" id="ARBA00023269"/>
    </source>
</evidence>
<evidence type="ECO:0000256" key="2">
    <source>
        <dbReference type="ARBA" id="ARBA00004286"/>
    </source>
</evidence>
<dbReference type="EMBL" id="CDMY01000269">
    <property type="protein sequence ID" value="CEL98388.1"/>
    <property type="molecule type" value="Genomic_DNA"/>
</dbReference>
<comment type="subcellular location">
    <subcellularLocation>
        <location evidence="2">Chromosome</location>
    </subcellularLocation>
    <subcellularLocation>
        <location evidence="1">Nucleus</location>
    </subcellularLocation>
</comment>
<dbReference type="GO" id="GO:0030527">
    <property type="term" value="F:structural constituent of chromatin"/>
    <property type="evidence" value="ECO:0007669"/>
    <property type="project" value="InterPro"/>
</dbReference>
<dbReference type="Proteomes" id="UP000041254">
    <property type="component" value="Unassembled WGS sequence"/>
</dbReference>
<organism evidence="10 11">
    <name type="scientific">Vitrella brassicaformis (strain CCMP3155)</name>
    <dbReference type="NCBI Taxonomy" id="1169540"/>
    <lineage>
        <taxon>Eukaryota</taxon>
        <taxon>Sar</taxon>
        <taxon>Alveolata</taxon>
        <taxon>Colpodellida</taxon>
        <taxon>Vitrellaceae</taxon>
        <taxon>Vitrella</taxon>
    </lineage>
</organism>
<feature type="domain" description="Core Histone H2A/H2B/H3" evidence="9">
    <location>
        <begin position="43"/>
        <end position="133"/>
    </location>
</feature>
<dbReference type="InterPro" id="IPR000164">
    <property type="entry name" value="Histone_H3/CENP-A"/>
</dbReference>
<keyword evidence="5" id="KW-0238">DNA-binding</keyword>
<dbReference type="PANTHER" id="PTHR45810">
    <property type="entry name" value="HISTONE H3.2"/>
    <property type="match status" value="1"/>
</dbReference>
<reference evidence="10 11" key="1">
    <citation type="submission" date="2014-11" db="EMBL/GenBank/DDBJ databases">
        <authorList>
            <person name="Zhu J."/>
            <person name="Qi W."/>
            <person name="Song R."/>
        </authorList>
    </citation>
    <scope>NUCLEOTIDE SEQUENCE [LARGE SCALE GENOMIC DNA]</scope>
</reference>
<dbReference type="InterPro" id="IPR007125">
    <property type="entry name" value="H2A/H2B/H3"/>
</dbReference>
<evidence type="ECO:0000256" key="5">
    <source>
        <dbReference type="ARBA" id="ARBA00023125"/>
    </source>
</evidence>
<keyword evidence="7" id="KW-0544">Nucleosome core</keyword>
<dbReference type="GO" id="GO:0003677">
    <property type="term" value="F:DNA binding"/>
    <property type="evidence" value="ECO:0007669"/>
    <property type="project" value="UniProtKB-KW"/>
</dbReference>
<keyword evidence="11" id="KW-1185">Reference proteome</keyword>